<name>A0A9E7EQI0_9LILI</name>
<evidence type="ECO:0000256" key="3">
    <source>
        <dbReference type="ARBA" id="ARBA00022801"/>
    </source>
</evidence>
<dbReference type="GO" id="GO:0016788">
    <property type="term" value="F:hydrolase activity, acting on ester bonds"/>
    <property type="evidence" value="ECO:0007669"/>
    <property type="project" value="InterPro"/>
</dbReference>
<dbReference type="Pfam" id="PF00657">
    <property type="entry name" value="Lipase_GDSL"/>
    <property type="match status" value="1"/>
</dbReference>
<accession>A0A9E7EQI0</accession>
<dbReference type="PANTHER" id="PTHR22835:SF517">
    <property type="entry name" value="GDSL-LIKE LIPASE_ACYLHYDROLASE FAMILY PROTEIN, EXPRESSED"/>
    <property type="match status" value="1"/>
</dbReference>
<organism evidence="5 6">
    <name type="scientific">Musa troglodytarum</name>
    <name type="common">fe'i banana</name>
    <dbReference type="NCBI Taxonomy" id="320322"/>
    <lineage>
        <taxon>Eukaryota</taxon>
        <taxon>Viridiplantae</taxon>
        <taxon>Streptophyta</taxon>
        <taxon>Embryophyta</taxon>
        <taxon>Tracheophyta</taxon>
        <taxon>Spermatophyta</taxon>
        <taxon>Magnoliopsida</taxon>
        <taxon>Liliopsida</taxon>
        <taxon>Zingiberales</taxon>
        <taxon>Musaceae</taxon>
        <taxon>Musa</taxon>
    </lineage>
</organism>
<gene>
    <name evidence="5" type="ORF">MUK42_02393</name>
</gene>
<comment type="similarity">
    <text evidence="1">Belongs to the 'GDSL' lipolytic enzyme family.</text>
</comment>
<keyword evidence="3" id="KW-0378">Hydrolase</keyword>
<keyword evidence="6" id="KW-1185">Reference proteome</keyword>
<evidence type="ECO:0000256" key="2">
    <source>
        <dbReference type="ARBA" id="ARBA00022729"/>
    </source>
</evidence>
<proteinExistence type="inferred from homology"/>
<reference evidence="5" key="1">
    <citation type="submission" date="2022-05" db="EMBL/GenBank/DDBJ databases">
        <title>The Musa troglodytarum L. genome provides insights into the mechanism of non-climacteric behaviour and enrichment of carotenoids.</title>
        <authorList>
            <person name="Wang J."/>
        </authorList>
    </citation>
    <scope>NUCLEOTIDE SEQUENCE</scope>
    <source>
        <tissue evidence="5">Leaf</tissue>
    </source>
</reference>
<dbReference type="InterPro" id="IPR001087">
    <property type="entry name" value="GDSL"/>
</dbReference>
<evidence type="ECO:0000313" key="6">
    <source>
        <dbReference type="Proteomes" id="UP001055439"/>
    </source>
</evidence>
<dbReference type="CDD" id="cd01837">
    <property type="entry name" value="SGNH_plant_lipase_like"/>
    <property type="match status" value="1"/>
</dbReference>
<dbReference type="EMBL" id="CP097503">
    <property type="protein sequence ID" value="URD80871.1"/>
    <property type="molecule type" value="Genomic_DNA"/>
</dbReference>
<dbReference type="SUPFAM" id="SSF52266">
    <property type="entry name" value="SGNH hydrolase"/>
    <property type="match status" value="1"/>
</dbReference>
<keyword evidence="2" id="KW-0732">Signal</keyword>
<evidence type="ECO:0000256" key="4">
    <source>
        <dbReference type="ARBA" id="ARBA00023180"/>
    </source>
</evidence>
<dbReference type="OrthoDB" id="1600564at2759"/>
<sequence length="401" mass="43799">MVSAGISSSTFHTYKTPVTHLTLAMNEMASHSFFLLLPMSLAVHATLNLAQAKHCFIEAIYSFGDSIADTGNLLHEGAAGLFAPIGSLPYGQTLKKATGRCSDGLLMIDFFALNLNLPFISPYLDKSSNFESGVNFAVAGSTALDSSFFVQRSIYTPVTNSPLGVQLEWFKTHLNSTCSSPTECARKLERALILMGEIGGNDYNNAFFQGRTIADVKSFVPLVVQRIISAAEEVIDLGAAQLVVPGNFPIGCAPSYLTMFTSVKAAAYDADNCLKDFNSFAVYHNDHLQAALEGLRRAHPRVTIMYADYYQAFVYLLNHAADLGFDEGSLHKACCGAGGPYNFNIKLMCGLPGTETCTEPSKYVSWDGIHLTQEAYRVMAQSLIMQGFAYPNNHFQEQWKC</sequence>
<dbReference type="AlphaFoldDB" id="A0A9E7EQI0"/>
<dbReference type="Gene3D" id="3.40.50.1110">
    <property type="entry name" value="SGNH hydrolase"/>
    <property type="match status" value="1"/>
</dbReference>
<protein>
    <submittedName>
        <fullName evidence="5">GDSL-like Lipase/Acylhydrolase</fullName>
    </submittedName>
</protein>
<evidence type="ECO:0000313" key="5">
    <source>
        <dbReference type="EMBL" id="URD80871.1"/>
    </source>
</evidence>
<dbReference type="InterPro" id="IPR035669">
    <property type="entry name" value="SGNH_plant_lipase-like"/>
</dbReference>
<dbReference type="Proteomes" id="UP001055439">
    <property type="component" value="Chromosome 10"/>
</dbReference>
<dbReference type="PANTHER" id="PTHR22835">
    <property type="entry name" value="ZINC FINGER FYVE DOMAIN CONTAINING PROTEIN"/>
    <property type="match status" value="1"/>
</dbReference>
<dbReference type="InterPro" id="IPR036514">
    <property type="entry name" value="SGNH_hydro_sf"/>
</dbReference>
<keyword evidence="4" id="KW-0325">Glycoprotein</keyword>
<evidence type="ECO:0000256" key="1">
    <source>
        <dbReference type="ARBA" id="ARBA00008668"/>
    </source>
</evidence>